<name>A0ABR7PDF1_9FIRM</name>
<dbReference type="InterPro" id="IPR029052">
    <property type="entry name" value="Metallo-depent_PP-like"/>
</dbReference>
<reference evidence="2 3" key="1">
    <citation type="submission" date="2020-08" db="EMBL/GenBank/DDBJ databases">
        <title>Genome public.</title>
        <authorList>
            <person name="Liu C."/>
            <person name="Sun Q."/>
        </authorList>
    </citation>
    <scope>NUCLEOTIDE SEQUENCE [LARGE SCALE GENOMIC DNA]</scope>
    <source>
        <strain evidence="2 3">3_YM_SP_D4_24.mj</strain>
    </source>
</reference>
<dbReference type="PANTHER" id="PTHR42850">
    <property type="entry name" value="METALLOPHOSPHOESTERASE"/>
    <property type="match status" value="1"/>
</dbReference>
<dbReference type="InterPro" id="IPR050126">
    <property type="entry name" value="Ap4A_hydrolase"/>
</dbReference>
<dbReference type="Proteomes" id="UP000661649">
    <property type="component" value="Unassembled WGS sequence"/>
</dbReference>
<comment type="caution">
    <text evidence="2">The sequence shown here is derived from an EMBL/GenBank/DDBJ whole genome shotgun (WGS) entry which is preliminary data.</text>
</comment>
<proteinExistence type="predicted"/>
<accession>A0ABR7PDF1</accession>
<dbReference type="SUPFAM" id="SSF56300">
    <property type="entry name" value="Metallo-dependent phosphatases"/>
    <property type="match status" value="1"/>
</dbReference>
<dbReference type="PANTHER" id="PTHR42850:SF4">
    <property type="entry name" value="ZINC-DEPENDENT ENDOPOLYPHOSPHATASE"/>
    <property type="match status" value="1"/>
</dbReference>
<dbReference type="InterPro" id="IPR004843">
    <property type="entry name" value="Calcineurin-like_PHP"/>
</dbReference>
<dbReference type="RefSeq" id="WP_187558949.1">
    <property type="nucleotide sequence ID" value="NZ_JACRTP010000005.1"/>
</dbReference>
<feature type="domain" description="Calcineurin-like phosphoesterase" evidence="1">
    <location>
        <begin position="3"/>
        <end position="190"/>
    </location>
</feature>
<organism evidence="2 3">
    <name type="scientific">Blautia stercoris</name>
    <dbReference type="NCBI Taxonomy" id="871664"/>
    <lineage>
        <taxon>Bacteria</taxon>
        <taxon>Bacillati</taxon>
        <taxon>Bacillota</taxon>
        <taxon>Clostridia</taxon>
        <taxon>Lachnospirales</taxon>
        <taxon>Lachnospiraceae</taxon>
        <taxon>Blautia</taxon>
    </lineage>
</organism>
<gene>
    <name evidence="2" type="ORF">H8712_12280</name>
</gene>
<protein>
    <submittedName>
        <fullName evidence="2">Serine/threonine protein phosphatase</fullName>
    </submittedName>
</protein>
<dbReference type="Gene3D" id="3.60.21.10">
    <property type="match status" value="1"/>
</dbReference>
<evidence type="ECO:0000259" key="1">
    <source>
        <dbReference type="Pfam" id="PF00149"/>
    </source>
</evidence>
<dbReference type="EMBL" id="JACRTP010000005">
    <property type="protein sequence ID" value="MBC8629376.1"/>
    <property type="molecule type" value="Genomic_DNA"/>
</dbReference>
<sequence length="244" mass="28136">MATYVISDIHGEYELFIKLLEKIRFTSVDTLYVLGDVIDRGPHPIKALLKLMEMPNAVCLVGNHEVMALKCLKFLRQEITESSIEKIDEKLLDNLATWQYNGAETTISEFRRLDEETQLDVLDFMEDFLVYETLTIEGKNYLLVHGGLGNFSPEKDIEDYSLHDIVWERPDYGRQYFENTYLVTGHTPTQLIAENEKPGYIYREKNHIAIDCGACNPSGRLAAICLESGEETYVDKRVQKQREE</sequence>
<evidence type="ECO:0000313" key="2">
    <source>
        <dbReference type="EMBL" id="MBC8629376.1"/>
    </source>
</evidence>
<keyword evidence="3" id="KW-1185">Reference proteome</keyword>
<evidence type="ECO:0000313" key="3">
    <source>
        <dbReference type="Proteomes" id="UP000661649"/>
    </source>
</evidence>
<dbReference type="Pfam" id="PF00149">
    <property type="entry name" value="Metallophos"/>
    <property type="match status" value="1"/>
</dbReference>
<dbReference type="CDD" id="cd00144">
    <property type="entry name" value="MPP_PPP_family"/>
    <property type="match status" value="1"/>
</dbReference>